<keyword evidence="1" id="KW-1133">Transmembrane helix</keyword>
<dbReference type="PROSITE" id="PS51257">
    <property type="entry name" value="PROKAR_LIPOPROTEIN"/>
    <property type="match status" value="1"/>
</dbReference>
<name>D1W2Y3_9BACT</name>
<sequence length="183" mass="20219">MMKKKNLRVSTLLLAATLLTTSCIGSFGLFNKLLSWNKTATDSKFLNEIIFLILSPAYAICGTADVVVLNTIEFWTGDNPMANNGKTKQVMGQDGKYYAVKTLKDGYEITAPTGEVTKFLYDKSTDSWSQVANGKQTELFRFNEDGTIKATLPNGKKMDVALTEAGVYQVHMAVNDGTYWAMK</sequence>
<gene>
    <name evidence="2" type="ORF">HMPREF0650_2256</name>
</gene>
<keyword evidence="1" id="KW-0472">Membrane</keyword>
<keyword evidence="3" id="KW-1185">Reference proteome</keyword>
<dbReference type="EMBL" id="ADEG01000012">
    <property type="protein sequence ID" value="EFA93122.1"/>
    <property type="molecule type" value="Genomic_DNA"/>
</dbReference>
<organism evidence="2 3">
    <name type="scientific">Hoylesella buccalis ATCC 35310</name>
    <dbReference type="NCBI Taxonomy" id="679190"/>
    <lineage>
        <taxon>Bacteria</taxon>
        <taxon>Pseudomonadati</taxon>
        <taxon>Bacteroidota</taxon>
        <taxon>Bacteroidia</taxon>
        <taxon>Bacteroidales</taxon>
        <taxon>Prevotellaceae</taxon>
        <taxon>Hoylesella</taxon>
    </lineage>
</organism>
<dbReference type="STRING" id="679190.HMPREF0650_2256"/>
<accession>D1W2Y3</accession>
<dbReference type="InterPro" id="IPR021768">
    <property type="entry name" value="DUF3332"/>
</dbReference>
<dbReference type="Pfam" id="PF11810">
    <property type="entry name" value="DUF3332"/>
    <property type="match status" value="1"/>
</dbReference>
<protein>
    <recommendedName>
        <fullName evidence="4">DUF3332 domain-containing protein</fullName>
    </recommendedName>
</protein>
<feature type="transmembrane region" description="Helical" evidence="1">
    <location>
        <begin position="49"/>
        <end position="72"/>
    </location>
</feature>
<evidence type="ECO:0000313" key="2">
    <source>
        <dbReference type="EMBL" id="EFA93122.1"/>
    </source>
</evidence>
<keyword evidence="1" id="KW-0812">Transmembrane</keyword>
<reference evidence="2 3" key="1">
    <citation type="submission" date="2009-12" db="EMBL/GenBank/DDBJ databases">
        <title>Genome Sequence of Prevotella buccalis ATCC 35310.</title>
        <authorList>
            <person name="Durkin A.S."/>
            <person name="Madupu R."/>
            <person name="Torralba M."/>
            <person name="Methe B."/>
            <person name="Sutton G."/>
            <person name="Strausberg R.L."/>
            <person name="Nelson K.E."/>
        </authorList>
    </citation>
    <scope>NUCLEOTIDE SEQUENCE [LARGE SCALE GENOMIC DNA]</scope>
    <source>
        <strain evidence="2 3">ATCC 35310</strain>
    </source>
</reference>
<evidence type="ECO:0000313" key="3">
    <source>
        <dbReference type="Proteomes" id="UP000005283"/>
    </source>
</evidence>
<dbReference type="eggNOG" id="ENOG5031GKZ">
    <property type="taxonomic scope" value="Bacteria"/>
</dbReference>
<proteinExistence type="predicted"/>
<dbReference type="RefSeq" id="WP_004347615.1">
    <property type="nucleotide sequence ID" value="NZ_ADEG01000012.1"/>
</dbReference>
<dbReference type="AlphaFoldDB" id="D1W2Y3"/>
<evidence type="ECO:0008006" key="4">
    <source>
        <dbReference type="Google" id="ProtNLM"/>
    </source>
</evidence>
<dbReference type="Proteomes" id="UP000005283">
    <property type="component" value="Unassembled WGS sequence"/>
</dbReference>
<evidence type="ECO:0000256" key="1">
    <source>
        <dbReference type="SAM" id="Phobius"/>
    </source>
</evidence>
<comment type="caution">
    <text evidence="2">The sequence shown here is derived from an EMBL/GenBank/DDBJ whole genome shotgun (WGS) entry which is preliminary data.</text>
</comment>